<evidence type="ECO:0000313" key="2">
    <source>
        <dbReference type="Proteomes" id="UP001501257"/>
    </source>
</evidence>
<dbReference type="InterPro" id="IPR046155">
    <property type="entry name" value="DUF6157"/>
</dbReference>
<proteinExistence type="predicted"/>
<organism evidence="1 2">
    <name type="scientific">Paeniglutamicibacter antarcticus</name>
    <dbReference type="NCBI Taxonomy" id="494023"/>
    <lineage>
        <taxon>Bacteria</taxon>
        <taxon>Bacillati</taxon>
        <taxon>Actinomycetota</taxon>
        <taxon>Actinomycetes</taxon>
        <taxon>Micrococcales</taxon>
        <taxon>Micrococcaceae</taxon>
        <taxon>Paeniglutamicibacter</taxon>
    </lineage>
</organism>
<comment type="caution">
    <text evidence="1">The sequence shown here is derived from an EMBL/GenBank/DDBJ whole genome shotgun (WGS) entry which is preliminary data.</text>
</comment>
<protein>
    <submittedName>
        <fullName evidence="1">DUF6157 family protein</fullName>
    </submittedName>
</protein>
<evidence type="ECO:0000313" key="1">
    <source>
        <dbReference type="EMBL" id="GAA5228871.1"/>
    </source>
</evidence>
<gene>
    <name evidence="1" type="ORF">GCM10025778_34100</name>
</gene>
<sequence length="148" mass="16274">MHTTNYVNTSIAVADDCPADHGVIPPVKPANPSIASRTFALIAHNPYGYTSDDVIYTVYADRAEMAHSDRPLVREDYFITPRACLRASDLGKRYGWGIHANHDGRIALYAIGSAEYLALSTDGRLPNDTLQSAERPVTVLKAMRSGRR</sequence>
<dbReference type="Pfam" id="PF19654">
    <property type="entry name" value="DUF6157"/>
    <property type="match status" value="1"/>
</dbReference>
<accession>A0ABP9TRS6</accession>
<dbReference type="Proteomes" id="UP001501257">
    <property type="component" value="Unassembled WGS sequence"/>
</dbReference>
<name>A0ABP9TRS6_9MICC</name>
<keyword evidence="2" id="KW-1185">Reference proteome</keyword>
<dbReference type="RefSeq" id="WP_210101302.1">
    <property type="nucleotide sequence ID" value="NZ_BAABLK010000091.1"/>
</dbReference>
<reference evidence="2" key="1">
    <citation type="journal article" date="2019" name="Int. J. Syst. Evol. Microbiol.">
        <title>The Global Catalogue of Microorganisms (GCM) 10K type strain sequencing project: providing services to taxonomists for standard genome sequencing and annotation.</title>
        <authorList>
            <consortium name="The Broad Institute Genomics Platform"/>
            <consortium name="The Broad Institute Genome Sequencing Center for Infectious Disease"/>
            <person name="Wu L."/>
            <person name="Ma J."/>
        </authorList>
    </citation>
    <scope>NUCLEOTIDE SEQUENCE [LARGE SCALE GENOMIC DNA]</scope>
    <source>
        <strain evidence="2">JCM 18952</strain>
    </source>
</reference>
<dbReference type="EMBL" id="BAABLK010000091">
    <property type="protein sequence ID" value="GAA5228871.1"/>
    <property type="molecule type" value="Genomic_DNA"/>
</dbReference>